<keyword evidence="1" id="KW-0645">Protease</keyword>
<keyword evidence="1" id="KW-0378">Hydrolase</keyword>
<gene>
    <name evidence="1" type="ORF">APZ42_018656</name>
</gene>
<accession>A0A164YQ11</accession>
<keyword evidence="1" id="KW-0031">Aminopeptidase</keyword>
<reference evidence="1 2" key="1">
    <citation type="submission" date="2016-03" db="EMBL/GenBank/DDBJ databases">
        <title>EvidentialGene: Evidence-directed Construction of Genes on Genomes.</title>
        <authorList>
            <person name="Gilbert D.G."/>
            <person name="Choi J.-H."/>
            <person name="Mockaitis K."/>
            <person name="Colbourne J."/>
            <person name="Pfrender M."/>
        </authorList>
    </citation>
    <scope>NUCLEOTIDE SEQUENCE [LARGE SCALE GENOMIC DNA]</scope>
    <source>
        <strain evidence="1 2">Xinb3</strain>
        <tissue evidence="1">Complete organism</tissue>
    </source>
</reference>
<comment type="caution">
    <text evidence="1">The sequence shown here is derived from an EMBL/GenBank/DDBJ whole genome shotgun (WGS) entry which is preliminary data.</text>
</comment>
<organism evidence="1 2">
    <name type="scientific">Daphnia magna</name>
    <dbReference type="NCBI Taxonomy" id="35525"/>
    <lineage>
        <taxon>Eukaryota</taxon>
        <taxon>Metazoa</taxon>
        <taxon>Ecdysozoa</taxon>
        <taxon>Arthropoda</taxon>
        <taxon>Crustacea</taxon>
        <taxon>Branchiopoda</taxon>
        <taxon>Diplostraca</taxon>
        <taxon>Cladocera</taxon>
        <taxon>Anomopoda</taxon>
        <taxon>Daphniidae</taxon>
        <taxon>Daphnia</taxon>
    </lineage>
</organism>
<evidence type="ECO:0000313" key="1">
    <source>
        <dbReference type="EMBL" id="KZS15480.1"/>
    </source>
</evidence>
<dbReference type="EMBL" id="LRGB01000868">
    <property type="protein sequence ID" value="KZS15480.1"/>
    <property type="molecule type" value="Genomic_DNA"/>
</dbReference>
<dbReference type="AlphaFoldDB" id="A0A164YQ11"/>
<sequence length="96" mass="11463">MIIYINTYASYLFLSNAKECGVQTNRWPWKRLRNTYYITINSSMETVKLLPSLDLERELGIQLVTKEIPVEYGYVKTVYPWVRKWTICDLSDPHRK</sequence>
<keyword evidence="2" id="KW-1185">Reference proteome</keyword>
<dbReference type="Proteomes" id="UP000076858">
    <property type="component" value="Unassembled WGS sequence"/>
</dbReference>
<protein>
    <submittedName>
        <fullName evidence="1">Putative Pyroglutamyl-peptidase 1 pyroglutamyl-peptidase I pyrrolidone-carboxylate peptidase pgp-I pyroglutamyl aminopeptidase I PAP-I</fullName>
    </submittedName>
</protein>
<dbReference type="GO" id="GO:0004177">
    <property type="term" value="F:aminopeptidase activity"/>
    <property type="evidence" value="ECO:0007669"/>
    <property type="project" value="UniProtKB-KW"/>
</dbReference>
<proteinExistence type="predicted"/>
<evidence type="ECO:0000313" key="2">
    <source>
        <dbReference type="Proteomes" id="UP000076858"/>
    </source>
</evidence>
<name>A0A164YQ11_9CRUS</name>